<dbReference type="RefSeq" id="WP_206423104.1">
    <property type="nucleotide sequence ID" value="NZ_CP117255.1"/>
</dbReference>
<sequence>MAWTSVCRPAFRLPTETEALRSALIDRRQFVKAAGIGFLACLRPGALMALERADAVYASGMRAADGSFAVATVTERGEIVDRVALPARAHGMAFSKATGHTVAFARRPGTYAMIFDPFGNAEPIVIAAAEGRHFYGHGTFSPDGRLLYASENDFDNNRGVIGLYDARNRFSRIGEYQTFGTGPHDMTVSDDGRLIVVANGGIETHPEFGRTKLNLDHMEPSLTLIDATTGTLVEKHGLPAEYAQVSTRHVDIDASGRIWFACQYEGPRNSLPPLVGHFAKGEDLTFVTLPDDTTRALGNYVGAIAVNRHEHLVGVTSPVNGTAVTLDGRTGVVLKVESIDNAAGIAPGAHGFAVSSYDGTFGGARSDVAWDQHIVRIGRPV</sequence>
<dbReference type="InterPro" id="IPR015943">
    <property type="entry name" value="WD40/YVTN_repeat-like_dom_sf"/>
</dbReference>
<evidence type="ECO:0000313" key="2">
    <source>
        <dbReference type="Proteomes" id="UP000249499"/>
    </source>
</evidence>
<gene>
    <name evidence="1" type="ORF">PR017_17065</name>
</gene>
<dbReference type="KEGG" id="rtu:PR017_17065"/>
<evidence type="ECO:0000313" key="1">
    <source>
        <dbReference type="EMBL" id="WFR95452.1"/>
    </source>
</evidence>
<dbReference type="AlphaFoldDB" id="A0AAF1K481"/>
<reference evidence="2" key="2">
    <citation type="journal article" date="2023" name="MicrobiologyOpen">
        <title>Genomics of the tumorigenes clade of the family Rhizobiaceae and description of Rhizobium rhododendri sp. nov.</title>
        <authorList>
            <person name="Kuzmanovic N."/>
            <person name="diCenzo G.C."/>
            <person name="Bunk B."/>
            <person name="Sproeer C."/>
            <person name="Fruehling A."/>
            <person name="Neumann-Schaal M."/>
            <person name="Overmann J."/>
            <person name="Smalla K."/>
        </authorList>
    </citation>
    <scope>NUCLEOTIDE SEQUENCE [LARGE SCALE GENOMIC DNA]</scope>
    <source>
        <strain evidence="2">1078</strain>
    </source>
</reference>
<dbReference type="PIRSF" id="PIRSF028101">
    <property type="entry name" value="UCP028101"/>
    <property type="match status" value="1"/>
</dbReference>
<dbReference type="InterPro" id="IPR008311">
    <property type="entry name" value="UCP028101"/>
</dbReference>
<dbReference type="Gene3D" id="2.130.10.10">
    <property type="entry name" value="YVTN repeat-like/Quinoprotein amine dehydrogenase"/>
    <property type="match status" value="1"/>
</dbReference>
<name>A0AAF1K481_9HYPH</name>
<dbReference type="Proteomes" id="UP000249499">
    <property type="component" value="Chromosome"/>
</dbReference>
<dbReference type="EMBL" id="CP117255">
    <property type="protein sequence ID" value="WFR95452.1"/>
    <property type="molecule type" value="Genomic_DNA"/>
</dbReference>
<organism evidence="1 2">
    <name type="scientific">Rhizobium tumorigenes</name>
    <dbReference type="NCBI Taxonomy" id="2041385"/>
    <lineage>
        <taxon>Bacteria</taxon>
        <taxon>Pseudomonadati</taxon>
        <taxon>Pseudomonadota</taxon>
        <taxon>Alphaproteobacteria</taxon>
        <taxon>Hyphomicrobiales</taxon>
        <taxon>Rhizobiaceae</taxon>
        <taxon>Rhizobium/Agrobacterium group</taxon>
        <taxon>Rhizobium</taxon>
    </lineage>
</organism>
<dbReference type="Pfam" id="PF07433">
    <property type="entry name" value="DUF1513"/>
    <property type="match status" value="1"/>
</dbReference>
<keyword evidence="2" id="KW-1185">Reference proteome</keyword>
<proteinExistence type="predicted"/>
<dbReference type="SUPFAM" id="SSF69322">
    <property type="entry name" value="Tricorn protease domain 2"/>
    <property type="match status" value="1"/>
</dbReference>
<reference evidence="1 2" key="1">
    <citation type="journal article" date="2018" name="Sci. Rep.">
        <title>Rhizobium tumorigenes sp. nov., a novel plant tumorigenic bacterium isolated from cane gall tumors on thornless blackberry.</title>
        <authorList>
            <person name="Kuzmanovi N."/>
            <person name="Smalla K."/>
            <person name="Gronow S."/>
            <person name="PuBawska J."/>
        </authorList>
    </citation>
    <scope>NUCLEOTIDE SEQUENCE [LARGE SCALE GENOMIC DNA]</scope>
    <source>
        <strain evidence="1 2">1078</strain>
    </source>
</reference>
<accession>A0AAF1K481</accession>
<protein>
    <submittedName>
        <fullName evidence="1">DUF1513 domain-containing protein</fullName>
    </submittedName>
</protein>